<evidence type="ECO:0000313" key="2">
    <source>
        <dbReference type="Proteomes" id="UP000184300"/>
    </source>
</evidence>
<dbReference type="Proteomes" id="UP000184300">
    <property type="component" value="Unassembled WGS sequence"/>
</dbReference>
<dbReference type="RefSeq" id="XP_022403636.1">
    <property type="nucleotide sequence ID" value="XM_022545806.1"/>
</dbReference>
<accession>A0A1L9VSR2</accession>
<dbReference type="GeneID" id="34462067"/>
<dbReference type="EMBL" id="KV878891">
    <property type="protein sequence ID" value="OJJ86947.1"/>
    <property type="molecule type" value="Genomic_DNA"/>
</dbReference>
<sequence>MDRYVARGYQLEMLEQSLKENIILVVCRIHNQPYCRFTPLTKQMDTGSGKTHV</sequence>
<reference evidence="2" key="1">
    <citation type="journal article" date="2017" name="Genome Biol.">
        <title>Comparative genomics reveals high biological diversity and specific adaptations in the industrially and medically important fungal genus Aspergillus.</title>
        <authorList>
            <person name="de Vries R.P."/>
            <person name="Riley R."/>
            <person name="Wiebenga A."/>
            <person name="Aguilar-Osorio G."/>
            <person name="Amillis S."/>
            <person name="Uchima C.A."/>
            <person name="Anderluh G."/>
            <person name="Asadollahi M."/>
            <person name="Askin M."/>
            <person name="Barry K."/>
            <person name="Battaglia E."/>
            <person name="Bayram O."/>
            <person name="Benocci T."/>
            <person name="Braus-Stromeyer S.A."/>
            <person name="Caldana C."/>
            <person name="Canovas D."/>
            <person name="Cerqueira G.C."/>
            <person name="Chen F."/>
            <person name="Chen W."/>
            <person name="Choi C."/>
            <person name="Clum A."/>
            <person name="Dos Santos R.A."/>
            <person name="Damasio A.R."/>
            <person name="Diallinas G."/>
            <person name="Emri T."/>
            <person name="Fekete E."/>
            <person name="Flipphi M."/>
            <person name="Freyberg S."/>
            <person name="Gallo A."/>
            <person name="Gournas C."/>
            <person name="Habgood R."/>
            <person name="Hainaut M."/>
            <person name="Harispe M.L."/>
            <person name="Henrissat B."/>
            <person name="Hilden K.S."/>
            <person name="Hope R."/>
            <person name="Hossain A."/>
            <person name="Karabika E."/>
            <person name="Karaffa L."/>
            <person name="Karanyi Z."/>
            <person name="Krasevec N."/>
            <person name="Kuo A."/>
            <person name="Kusch H."/>
            <person name="LaButti K."/>
            <person name="Lagendijk E.L."/>
            <person name="Lapidus A."/>
            <person name="Levasseur A."/>
            <person name="Lindquist E."/>
            <person name="Lipzen A."/>
            <person name="Logrieco A.F."/>
            <person name="MacCabe A."/>
            <person name="Maekelae M.R."/>
            <person name="Malavazi I."/>
            <person name="Melin P."/>
            <person name="Meyer V."/>
            <person name="Mielnichuk N."/>
            <person name="Miskei M."/>
            <person name="Molnar A.P."/>
            <person name="Mule G."/>
            <person name="Ngan C.Y."/>
            <person name="Orejas M."/>
            <person name="Orosz E."/>
            <person name="Ouedraogo J.P."/>
            <person name="Overkamp K.M."/>
            <person name="Park H.-S."/>
            <person name="Perrone G."/>
            <person name="Piumi F."/>
            <person name="Punt P.J."/>
            <person name="Ram A.F."/>
            <person name="Ramon A."/>
            <person name="Rauscher S."/>
            <person name="Record E."/>
            <person name="Riano-Pachon D.M."/>
            <person name="Robert V."/>
            <person name="Roehrig J."/>
            <person name="Ruller R."/>
            <person name="Salamov A."/>
            <person name="Salih N.S."/>
            <person name="Samson R.A."/>
            <person name="Sandor E."/>
            <person name="Sanguinetti M."/>
            <person name="Schuetze T."/>
            <person name="Sepcic K."/>
            <person name="Shelest E."/>
            <person name="Sherlock G."/>
            <person name="Sophianopoulou V."/>
            <person name="Squina F.M."/>
            <person name="Sun H."/>
            <person name="Susca A."/>
            <person name="Todd R.B."/>
            <person name="Tsang A."/>
            <person name="Unkles S.E."/>
            <person name="van de Wiele N."/>
            <person name="van Rossen-Uffink D."/>
            <person name="Oliveira J.V."/>
            <person name="Vesth T.C."/>
            <person name="Visser J."/>
            <person name="Yu J.-H."/>
            <person name="Zhou M."/>
            <person name="Andersen M.R."/>
            <person name="Archer D.B."/>
            <person name="Baker S.E."/>
            <person name="Benoit I."/>
            <person name="Brakhage A.A."/>
            <person name="Braus G.H."/>
            <person name="Fischer R."/>
            <person name="Frisvad J.C."/>
            <person name="Goldman G.H."/>
            <person name="Houbraken J."/>
            <person name="Oakley B."/>
            <person name="Pocsi I."/>
            <person name="Scazzocchio C."/>
            <person name="Seiboth B."/>
            <person name="vanKuyk P.A."/>
            <person name="Wortman J."/>
            <person name="Dyer P.S."/>
            <person name="Grigoriev I.V."/>
        </authorList>
    </citation>
    <scope>NUCLEOTIDE SEQUENCE [LARGE SCALE GENOMIC DNA]</scope>
    <source>
        <strain evidence="2">CBS 516.65</strain>
    </source>
</reference>
<evidence type="ECO:0000313" key="1">
    <source>
        <dbReference type="EMBL" id="OJJ86947.1"/>
    </source>
</evidence>
<dbReference type="OrthoDB" id="5428207at2759"/>
<name>A0A1L9VSR2_ASPGL</name>
<organism evidence="1 2">
    <name type="scientific">Aspergillus glaucus CBS 516.65</name>
    <dbReference type="NCBI Taxonomy" id="1160497"/>
    <lineage>
        <taxon>Eukaryota</taxon>
        <taxon>Fungi</taxon>
        <taxon>Dikarya</taxon>
        <taxon>Ascomycota</taxon>
        <taxon>Pezizomycotina</taxon>
        <taxon>Eurotiomycetes</taxon>
        <taxon>Eurotiomycetidae</taxon>
        <taxon>Eurotiales</taxon>
        <taxon>Aspergillaceae</taxon>
        <taxon>Aspergillus</taxon>
        <taxon>Aspergillus subgen. Aspergillus</taxon>
    </lineage>
</organism>
<proteinExistence type="predicted"/>
<keyword evidence="2" id="KW-1185">Reference proteome</keyword>
<gene>
    <name evidence="1" type="ORF">ASPGLDRAFT_43420</name>
</gene>
<protein>
    <submittedName>
        <fullName evidence="1">Uncharacterized protein</fullName>
    </submittedName>
</protein>
<dbReference type="AlphaFoldDB" id="A0A1L9VSR2"/>
<dbReference type="VEuPathDB" id="FungiDB:ASPGLDRAFT_43420"/>